<dbReference type="AlphaFoldDB" id="A0A1C6JWY0"/>
<comment type="similarity">
    <text evidence="1 6">Belongs to the metallo-dependent hydrolases superfamily. Adenine deaminase family.</text>
</comment>
<evidence type="ECO:0000256" key="3">
    <source>
        <dbReference type="ARBA" id="ARBA00022801"/>
    </source>
</evidence>
<dbReference type="CDD" id="cd01295">
    <property type="entry name" value="AdeC"/>
    <property type="match status" value="1"/>
</dbReference>
<evidence type="ECO:0000256" key="4">
    <source>
        <dbReference type="ARBA" id="ARBA00023211"/>
    </source>
</evidence>
<dbReference type="EC" id="3.5.4.2" evidence="2 6"/>
<evidence type="ECO:0000256" key="6">
    <source>
        <dbReference type="HAMAP-Rule" id="MF_01518"/>
    </source>
</evidence>
<dbReference type="GO" id="GO:0006146">
    <property type="term" value="P:adenine catabolic process"/>
    <property type="evidence" value="ECO:0007669"/>
    <property type="project" value="InterPro"/>
</dbReference>
<dbReference type="PANTHER" id="PTHR11113:SF2">
    <property type="entry name" value="ADENINE DEAMINASE"/>
    <property type="match status" value="1"/>
</dbReference>
<evidence type="ECO:0000256" key="2">
    <source>
        <dbReference type="ARBA" id="ARBA00012782"/>
    </source>
</evidence>
<gene>
    <name evidence="9" type="primary">adeC_2</name>
    <name evidence="6" type="synonym">ade</name>
    <name evidence="9" type="ORF">SAMEA3545359_02372</name>
</gene>
<feature type="domain" description="Adenine deaminase C-terminal" evidence="8">
    <location>
        <begin position="399"/>
        <end position="564"/>
    </location>
</feature>
<name>A0A1C6JWY0_9FIRM</name>
<dbReference type="GO" id="GO:0000034">
    <property type="term" value="F:adenine deaminase activity"/>
    <property type="evidence" value="ECO:0007669"/>
    <property type="project" value="UniProtKB-UniRule"/>
</dbReference>
<evidence type="ECO:0000256" key="5">
    <source>
        <dbReference type="ARBA" id="ARBA00047720"/>
    </source>
</evidence>
<feature type="domain" description="Amidohydrolase-related" evidence="7">
    <location>
        <begin position="65"/>
        <end position="335"/>
    </location>
</feature>
<dbReference type="PANTHER" id="PTHR11113">
    <property type="entry name" value="N-ACETYLGLUCOSAMINE-6-PHOSPHATE DEACETYLASE"/>
    <property type="match status" value="1"/>
</dbReference>
<protein>
    <recommendedName>
        <fullName evidence="2 6">Adenine deaminase</fullName>
        <shortName evidence="6">Adenase</shortName>
        <shortName evidence="6">Adenine aminase</shortName>
        <ecNumber evidence="2 6">3.5.4.2</ecNumber>
    </recommendedName>
</protein>
<dbReference type="Gene3D" id="2.30.40.10">
    <property type="entry name" value="Urease, subunit C, domain 1"/>
    <property type="match status" value="1"/>
</dbReference>
<evidence type="ECO:0000259" key="8">
    <source>
        <dbReference type="Pfam" id="PF13382"/>
    </source>
</evidence>
<dbReference type="EMBL" id="FMHG01000002">
    <property type="protein sequence ID" value="SCJ86596.1"/>
    <property type="molecule type" value="Genomic_DNA"/>
</dbReference>
<proteinExistence type="inferred from homology"/>
<evidence type="ECO:0000313" key="9">
    <source>
        <dbReference type="EMBL" id="SCJ86596.1"/>
    </source>
</evidence>
<dbReference type="SUPFAM" id="SSF51338">
    <property type="entry name" value="Composite domain of metallo-dependent hydrolases"/>
    <property type="match status" value="1"/>
</dbReference>
<comment type="catalytic activity">
    <reaction evidence="5 6">
        <text>adenine + H2O + H(+) = hypoxanthine + NH4(+)</text>
        <dbReference type="Rhea" id="RHEA:23688"/>
        <dbReference type="ChEBI" id="CHEBI:15377"/>
        <dbReference type="ChEBI" id="CHEBI:15378"/>
        <dbReference type="ChEBI" id="CHEBI:16708"/>
        <dbReference type="ChEBI" id="CHEBI:17368"/>
        <dbReference type="ChEBI" id="CHEBI:28938"/>
        <dbReference type="EC" id="3.5.4.2"/>
    </reaction>
</comment>
<evidence type="ECO:0000259" key="7">
    <source>
        <dbReference type="Pfam" id="PF01979"/>
    </source>
</evidence>
<dbReference type="Pfam" id="PF13382">
    <property type="entry name" value="Adenine_deam_C"/>
    <property type="match status" value="1"/>
</dbReference>
<dbReference type="SUPFAM" id="SSF51556">
    <property type="entry name" value="Metallo-dependent hydrolases"/>
    <property type="match status" value="1"/>
</dbReference>
<dbReference type="InterPro" id="IPR026912">
    <property type="entry name" value="Adenine_deam_C"/>
</dbReference>
<dbReference type="InterPro" id="IPR006679">
    <property type="entry name" value="Adenine_deam"/>
</dbReference>
<dbReference type="InterPro" id="IPR032466">
    <property type="entry name" value="Metal_Hydrolase"/>
</dbReference>
<dbReference type="NCBIfam" id="TIGR01178">
    <property type="entry name" value="ade"/>
    <property type="match status" value="1"/>
</dbReference>
<dbReference type="Gene3D" id="3.20.20.140">
    <property type="entry name" value="Metal-dependent hydrolases"/>
    <property type="match status" value="1"/>
</dbReference>
<evidence type="ECO:0000256" key="1">
    <source>
        <dbReference type="ARBA" id="ARBA00006773"/>
    </source>
</evidence>
<dbReference type="InterPro" id="IPR011059">
    <property type="entry name" value="Metal-dep_hydrolase_composite"/>
</dbReference>
<dbReference type="Pfam" id="PF01979">
    <property type="entry name" value="Amidohydro_1"/>
    <property type="match status" value="1"/>
</dbReference>
<sequence>MKTVTDEMMRAAQGQVPAQLVLKNARVLNVFSGEILPGDVAICGDTIVGVGQYTGQKEVDLAGRYVVPGFIDAHLHIESSMVTPRLFAAQVLPWGTTTLIADPHEIANVCGLDGIEFMRQSARGAACNIYYMLPSCVPATPLDTSGATLTAGDLAPLRGQTDILGLGEMMNYVGVNGLDPDVHQKLQAFAGGVIDGHAPLLSGKELESYVLSGVRTEHECSKPQEVLDKLRAGLYILAREGSAAKNLECVVSTLLEVGASFDRVAFCTDDKHLEDISEQGHISHNIKKAIALGLDPATAYRCASYTAAHIYGLDHLGAVAAGYQADLVVLDDLEQVAIHAVYHRGVCCAETRAPLPATEISVPAPLKQTVHLAPLTDGCFDLPVPADKDFPVIGLVPHQITTQLLYERVPSQNGLFVSGQGLNKVAVFDRHTASGNVGLGVVRGFDLHGAIASTVGHDSHNLVVVGDNDGDMRLAVQTLAAAGGGYIVVQDGQVLSLIELPVAGMMRDENAHTLERQSAQFIRCARQIGVSEQHDPYLTLSFLCLPVIPEVRITDRGVFDVQRFCYFS</sequence>
<dbReference type="HAMAP" id="MF_01518">
    <property type="entry name" value="Adenine_deamin"/>
    <property type="match status" value="1"/>
</dbReference>
<reference evidence="9" key="1">
    <citation type="submission" date="2015-09" db="EMBL/GenBank/DDBJ databases">
        <authorList>
            <consortium name="Pathogen Informatics"/>
        </authorList>
    </citation>
    <scope>NUCLEOTIDE SEQUENCE</scope>
    <source>
        <strain evidence="9">2789STDY5834896</strain>
    </source>
</reference>
<dbReference type="InterPro" id="IPR006680">
    <property type="entry name" value="Amidohydro-rel"/>
</dbReference>
<keyword evidence="4 6" id="KW-0464">Manganese</keyword>
<organism evidence="9">
    <name type="scientific">uncultured Anaerotruncus sp</name>
    <dbReference type="NCBI Taxonomy" id="905011"/>
    <lineage>
        <taxon>Bacteria</taxon>
        <taxon>Bacillati</taxon>
        <taxon>Bacillota</taxon>
        <taxon>Clostridia</taxon>
        <taxon>Eubacteriales</taxon>
        <taxon>Oscillospiraceae</taxon>
        <taxon>Anaerotruncus</taxon>
        <taxon>environmental samples</taxon>
    </lineage>
</organism>
<keyword evidence="3 6" id="KW-0378">Hydrolase</keyword>
<comment type="cofactor">
    <cofactor evidence="6">
        <name>Mn(2+)</name>
        <dbReference type="ChEBI" id="CHEBI:29035"/>
    </cofactor>
</comment>
<accession>A0A1C6JWY0</accession>